<dbReference type="PANTHER" id="PTHR47926:SF344">
    <property type="entry name" value="OS07G0636900 PROTEIN"/>
    <property type="match status" value="1"/>
</dbReference>
<evidence type="ECO:0000313" key="3">
    <source>
        <dbReference type="EMBL" id="CAK9187083.1"/>
    </source>
</evidence>
<evidence type="ECO:0000313" key="4">
    <source>
        <dbReference type="Proteomes" id="UP001642360"/>
    </source>
</evidence>
<dbReference type="InterPro" id="IPR046848">
    <property type="entry name" value="E_motif"/>
</dbReference>
<feature type="repeat" description="PPR" evidence="2">
    <location>
        <begin position="311"/>
        <end position="346"/>
    </location>
</feature>
<dbReference type="PROSITE" id="PS51375">
    <property type="entry name" value="PPR"/>
    <property type="match status" value="5"/>
</dbReference>
<proteinExistence type="predicted"/>
<dbReference type="Pfam" id="PF13041">
    <property type="entry name" value="PPR_2"/>
    <property type="match status" value="2"/>
</dbReference>
<dbReference type="NCBIfam" id="TIGR00756">
    <property type="entry name" value="PPR"/>
    <property type="match status" value="3"/>
</dbReference>
<dbReference type="Pfam" id="PF01535">
    <property type="entry name" value="PPR"/>
    <property type="match status" value="3"/>
</dbReference>
<dbReference type="Pfam" id="PF13812">
    <property type="entry name" value="PPR_3"/>
    <property type="match status" value="1"/>
</dbReference>
<dbReference type="Pfam" id="PF20431">
    <property type="entry name" value="E_motif"/>
    <property type="match status" value="1"/>
</dbReference>
<feature type="repeat" description="PPR" evidence="2">
    <location>
        <begin position="452"/>
        <end position="486"/>
    </location>
</feature>
<dbReference type="Gene3D" id="1.25.40.10">
    <property type="entry name" value="Tetratricopeptide repeat domain"/>
    <property type="match status" value="4"/>
</dbReference>
<dbReference type="Proteomes" id="UP001642360">
    <property type="component" value="Unassembled WGS sequence"/>
</dbReference>
<protein>
    <recommendedName>
        <fullName evidence="5">Chlororespiratory reduction 21</fullName>
    </recommendedName>
</protein>
<dbReference type="EMBL" id="CAUOFW020009813">
    <property type="protein sequence ID" value="CAK9187083.1"/>
    <property type="molecule type" value="Genomic_DNA"/>
</dbReference>
<dbReference type="FunFam" id="1.25.40.10:FF:000184">
    <property type="entry name" value="Pentatricopeptide repeat-containing protein, chloroplastic"/>
    <property type="match status" value="1"/>
</dbReference>
<dbReference type="InterPro" id="IPR002885">
    <property type="entry name" value="PPR_rpt"/>
</dbReference>
<organism evidence="3 4">
    <name type="scientific">Ilex paraguariensis</name>
    <name type="common">yerba mate</name>
    <dbReference type="NCBI Taxonomy" id="185542"/>
    <lineage>
        <taxon>Eukaryota</taxon>
        <taxon>Viridiplantae</taxon>
        <taxon>Streptophyta</taxon>
        <taxon>Embryophyta</taxon>
        <taxon>Tracheophyta</taxon>
        <taxon>Spermatophyta</taxon>
        <taxon>Magnoliopsida</taxon>
        <taxon>eudicotyledons</taxon>
        <taxon>Gunneridae</taxon>
        <taxon>Pentapetalae</taxon>
        <taxon>asterids</taxon>
        <taxon>campanulids</taxon>
        <taxon>Aquifoliales</taxon>
        <taxon>Aquifoliaceae</taxon>
        <taxon>Ilex</taxon>
    </lineage>
</organism>
<dbReference type="GO" id="GO:0016070">
    <property type="term" value="P:RNA metabolic process"/>
    <property type="evidence" value="ECO:0007669"/>
    <property type="project" value="UniProtKB-ARBA"/>
</dbReference>
<feature type="repeat" description="PPR" evidence="2">
    <location>
        <begin position="202"/>
        <end position="236"/>
    </location>
</feature>
<evidence type="ECO:0000256" key="2">
    <source>
        <dbReference type="PROSITE-ProRule" id="PRU00708"/>
    </source>
</evidence>
<keyword evidence="1" id="KW-0677">Repeat</keyword>
<dbReference type="AlphaFoldDB" id="A0ABC8V172"/>
<comment type="caution">
    <text evidence="3">The sequence shown here is derived from an EMBL/GenBank/DDBJ whole genome shotgun (WGS) entry which is preliminary data.</text>
</comment>
<sequence length="632" mass="70946">MLHFFHHSQPHLKFRTHFPPLAFLHLIHFHSLSPNSTSSNFSNLSSLLQGHLPHSHILQIHAHIFRVGAHQDNLIATRLIGHYPSQLALRVFHLLQSPNTFPFNAIIRALAEEGLYSPAILIFKRLKLQSLSPSDLTFSFLLKVCFRSKEAYYVKQFHPHIVKLGFVDNSYVCNGLLAVYAKGQKDMVSARKVFDQMPDRSVVCSWTSLISGYAQSGQVEEVLSLFLLMIKENLRPENDTMVSVLSACSKLEILQIEKWLRIILEFRNNFVSKNLGHGSVNTVLVYLYGKGGKVDKSREIFNEMPDNGKRTVLPWNAMIGAYVQNGCAVEALSLFHQMLEKYNCRPNHVTVVSVLSACAQIGDLDLGTWVHEYMKSEGRKCIITLNTNLATALIDMYFKCGSLERARGVFNQVVTKDVVSFNAMIMGLAINGQGEEALRLFSKMQESGLRANGGTWLGVLCACSHSGLLEKGRLIFKDMRRLSITPKLEHYACYIDLLARVGCVEEALEVVISMPFEPNDFVWGALLGGCVLHNRLELAQDISTMLVKVDPENSAGYVMMSNAFAVDHRWSDVSGLRRAMREKGVRKQPGCSWISINGTLYEFLAGSPLHLQNDGIYHALHGLLNEMKLESP</sequence>
<dbReference type="InterPro" id="IPR011990">
    <property type="entry name" value="TPR-like_helical_dom_sf"/>
</dbReference>
<accession>A0ABC8V172</accession>
<dbReference type="PANTHER" id="PTHR47926">
    <property type="entry name" value="PENTATRICOPEPTIDE REPEAT-CONTAINING PROTEIN"/>
    <property type="match status" value="1"/>
</dbReference>
<dbReference type="FunFam" id="1.25.40.10:FF:000344">
    <property type="entry name" value="Pentatricopeptide repeat-containing protein"/>
    <property type="match status" value="1"/>
</dbReference>
<feature type="repeat" description="PPR" evidence="2">
    <location>
        <begin position="417"/>
        <end position="451"/>
    </location>
</feature>
<keyword evidence="4" id="KW-1185">Reference proteome</keyword>
<evidence type="ECO:0008006" key="5">
    <source>
        <dbReference type="Google" id="ProtNLM"/>
    </source>
</evidence>
<reference evidence="3 4" key="1">
    <citation type="submission" date="2024-02" db="EMBL/GenBank/DDBJ databases">
        <authorList>
            <person name="Vignale AGUSTIN F."/>
            <person name="Sosa J E."/>
            <person name="Modenutti C."/>
        </authorList>
    </citation>
    <scope>NUCLEOTIDE SEQUENCE [LARGE SCALE GENOMIC DNA]</scope>
</reference>
<feature type="repeat" description="PPR" evidence="2">
    <location>
        <begin position="99"/>
        <end position="133"/>
    </location>
</feature>
<evidence type="ECO:0000256" key="1">
    <source>
        <dbReference type="ARBA" id="ARBA00022737"/>
    </source>
</evidence>
<dbReference type="InterPro" id="IPR046960">
    <property type="entry name" value="PPR_At4g14850-like_plant"/>
</dbReference>
<name>A0ABC8V172_9AQUA</name>
<gene>
    <name evidence="3" type="ORF">ILEXP_LOCUS57593</name>
</gene>